<evidence type="ECO:0000256" key="1">
    <source>
        <dbReference type="ARBA" id="ARBA00007435"/>
    </source>
</evidence>
<accession>A0A099KZP3</accession>
<dbReference type="AlphaFoldDB" id="A0A099KZP3"/>
<dbReference type="InterPro" id="IPR050190">
    <property type="entry name" value="UPF0213_domain"/>
</dbReference>
<sequence length="95" mass="11272">MTEKNKVNTWWVYFLRCSDNSLYAGVTTDILRRIDEHNNSKLGAKYTRARRPVRLAYLEESDNKSTACQREYQIRHLTKAKKEQLVSKYSQTKQV</sequence>
<proteinExistence type="inferred from homology"/>
<name>A0A099KZP3_COLPS</name>
<dbReference type="RefSeq" id="WP_033091922.1">
    <property type="nucleotide sequence ID" value="NZ_JQED01000003.1"/>
</dbReference>
<dbReference type="OrthoDB" id="9797095at2"/>
<evidence type="ECO:0000313" key="3">
    <source>
        <dbReference type="EMBL" id="KGJ95342.1"/>
    </source>
</evidence>
<dbReference type="SUPFAM" id="SSF82771">
    <property type="entry name" value="GIY-YIG endonuclease"/>
    <property type="match status" value="1"/>
</dbReference>
<gene>
    <name evidence="3" type="ORF">ND2E_1124</name>
</gene>
<dbReference type="Proteomes" id="UP000029843">
    <property type="component" value="Unassembled WGS sequence"/>
</dbReference>
<comment type="caution">
    <text evidence="3">The sequence shown here is derived from an EMBL/GenBank/DDBJ whole genome shotgun (WGS) entry which is preliminary data.</text>
</comment>
<feature type="domain" description="GIY-YIG" evidence="2">
    <location>
        <begin position="8"/>
        <end position="84"/>
    </location>
</feature>
<comment type="similarity">
    <text evidence="1">Belongs to the UPF0213 family.</text>
</comment>
<dbReference type="PANTHER" id="PTHR34477">
    <property type="entry name" value="UPF0213 PROTEIN YHBQ"/>
    <property type="match status" value="1"/>
</dbReference>
<dbReference type="PANTHER" id="PTHR34477:SF1">
    <property type="entry name" value="UPF0213 PROTEIN YHBQ"/>
    <property type="match status" value="1"/>
</dbReference>
<reference evidence="3 4" key="1">
    <citation type="submission" date="2014-08" db="EMBL/GenBank/DDBJ databases">
        <title>Genomic and Phenotypic Diversity of Colwellia psychrerythraea strains from Disparate Marine Basins.</title>
        <authorList>
            <person name="Techtmann S.M."/>
            <person name="Stelling S.C."/>
            <person name="Utturkar S.M."/>
            <person name="Alshibli N."/>
            <person name="Harris A."/>
            <person name="Brown S.D."/>
            <person name="Hazen T.C."/>
        </authorList>
    </citation>
    <scope>NUCLEOTIDE SEQUENCE [LARGE SCALE GENOMIC DNA]</scope>
    <source>
        <strain evidence="3 4">ND2E</strain>
    </source>
</reference>
<dbReference type="CDD" id="cd10456">
    <property type="entry name" value="GIY-YIG_UPF0213"/>
    <property type="match status" value="1"/>
</dbReference>
<evidence type="ECO:0000313" key="4">
    <source>
        <dbReference type="Proteomes" id="UP000029843"/>
    </source>
</evidence>
<dbReference type="EMBL" id="JQED01000003">
    <property type="protein sequence ID" value="KGJ95342.1"/>
    <property type="molecule type" value="Genomic_DNA"/>
</dbReference>
<protein>
    <submittedName>
        <fullName evidence="3">Excinuclease ABC C subunit domain protein</fullName>
    </submittedName>
</protein>
<dbReference type="InterPro" id="IPR000305">
    <property type="entry name" value="GIY-YIG_endonuc"/>
</dbReference>
<dbReference type="Pfam" id="PF01541">
    <property type="entry name" value="GIY-YIG"/>
    <property type="match status" value="1"/>
</dbReference>
<dbReference type="Gene3D" id="3.40.1440.10">
    <property type="entry name" value="GIY-YIG endonuclease"/>
    <property type="match status" value="1"/>
</dbReference>
<evidence type="ECO:0000259" key="2">
    <source>
        <dbReference type="PROSITE" id="PS50164"/>
    </source>
</evidence>
<dbReference type="InterPro" id="IPR035901">
    <property type="entry name" value="GIY-YIG_endonuc_sf"/>
</dbReference>
<dbReference type="PROSITE" id="PS50164">
    <property type="entry name" value="GIY_YIG"/>
    <property type="match status" value="1"/>
</dbReference>
<organism evidence="3 4">
    <name type="scientific">Colwellia psychrerythraea</name>
    <name type="common">Vibrio psychroerythus</name>
    <dbReference type="NCBI Taxonomy" id="28229"/>
    <lineage>
        <taxon>Bacteria</taxon>
        <taxon>Pseudomonadati</taxon>
        <taxon>Pseudomonadota</taxon>
        <taxon>Gammaproteobacteria</taxon>
        <taxon>Alteromonadales</taxon>
        <taxon>Colwelliaceae</taxon>
        <taxon>Colwellia</taxon>
    </lineage>
</organism>
<dbReference type="PATRIC" id="fig|28229.4.peg.112"/>